<name>A0ABW5G1Z6_9PSEU</name>
<evidence type="ECO:0008006" key="4">
    <source>
        <dbReference type="Google" id="ProtNLM"/>
    </source>
</evidence>
<evidence type="ECO:0000313" key="3">
    <source>
        <dbReference type="Proteomes" id="UP001597417"/>
    </source>
</evidence>
<dbReference type="RefSeq" id="WP_378268189.1">
    <property type="nucleotide sequence ID" value="NZ_JBHUKR010000017.1"/>
</dbReference>
<feature type="compositionally biased region" description="Basic and acidic residues" evidence="1">
    <location>
        <begin position="1"/>
        <end position="18"/>
    </location>
</feature>
<keyword evidence="3" id="KW-1185">Reference proteome</keyword>
<dbReference type="Proteomes" id="UP001597417">
    <property type="component" value="Unassembled WGS sequence"/>
</dbReference>
<protein>
    <recommendedName>
        <fullName evidence="4">AAA ATPase domain-containing protein</fullName>
    </recommendedName>
</protein>
<sequence>MASRDARDDASERSEGLDPVKNPYHIPGMEAPDDPLCPYLYDHEKYYVKVDSTQDEFDRFQRSIGPLGGFRAHGRLVVVTGKDGCGKTSLINRCAAWLSGQLGDRAQIFPLAASTLPHMSLRVRMEQVLEDLIYHLSSETSVVSEMHVQELDRRLNELRDRLPQKDEDHHAGIETVYKYLLRALPSGQVGIIILPRSELGREIASYVGLARLPRLVFFAESRYGDDVRRSVQAGQGEGRPPLMLEVGPLNRDDGWLFANARQGPDEAGREIPLVTKQTMGKLLAQNSRSIKWLHALLYGVYKEFDDVPEVMASLKSREVTYEHFTDYFFRTAQPDGAS</sequence>
<evidence type="ECO:0000313" key="2">
    <source>
        <dbReference type="EMBL" id="MFD2420161.1"/>
    </source>
</evidence>
<gene>
    <name evidence="2" type="ORF">ACFSXZ_27910</name>
</gene>
<feature type="region of interest" description="Disordered" evidence="1">
    <location>
        <begin position="1"/>
        <end position="28"/>
    </location>
</feature>
<accession>A0ABW5G1Z6</accession>
<dbReference type="InterPro" id="IPR027417">
    <property type="entry name" value="P-loop_NTPase"/>
</dbReference>
<reference evidence="3" key="1">
    <citation type="journal article" date="2019" name="Int. J. Syst. Evol. Microbiol.">
        <title>The Global Catalogue of Microorganisms (GCM) 10K type strain sequencing project: providing services to taxonomists for standard genome sequencing and annotation.</title>
        <authorList>
            <consortium name="The Broad Institute Genomics Platform"/>
            <consortium name="The Broad Institute Genome Sequencing Center for Infectious Disease"/>
            <person name="Wu L."/>
            <person name="Ma J."/>
        </authorList>
    </citation>
    <scope>NUCLEOTIDE SEQUENCE [LARGE SCALE GENOMIC DNA]</scope>
    <source>
        <strain evidence="3">CGMCC 4.7645</strain>
    </source>
</reference>
<proteinExistence type="predicted"/>
<dbReference type="EMBL" id="JBHUKR010000017">
    <property type="protein sequence ID" value="MFD2420161.1"/>
    <property type="molecule type" value="Genomic_DNA"/>
</dbReference>
<evidence type="ECO:0000256" key="1">
    <source>
        <dbReference type="SAM" id="MobiDB-lite"/>
    </source>
</evidence>
<organism evidence="2 3">
    <name type="scientific">Amycolatopsis pigmentata</name>
    <dbReference type="NCBI Taxonomy" id="450801"/>
    <lineage>
        <taxon>Bacteria</taxon>
        <taxon>Bacillati</taxon>
        <taxon>Actinomycetota</taxon>
        <taxon>Actinomycetes</taxon>
        <taxon>Pseudonocardiales</taxon>
        <taxon>Pseudonocardiaceae</taxon>
        <taxon>Amycolatopsis</taxon>
    </lineage>
</organism>
<dbReference type="SUPFAM" id="SSF52540">
    <property type="entry name" value="P-loop containing nucleoside triphosphate hydrolases"/>
    <property type="match status" value="1"/>
</dbReference>
<comment type="caution">
    <text evidence="2">The sequence shown here is derived from an EMBL/GenBank/DDBJ whole genome shotgun (WGS) entry which is preliminary data.</text>
</comment>